<sequence length="100" mass="11376">MGSVDEVVNVEQAISPQQTKRNTPREMCSAGGWLSRGTVQDLQGQRSPELIMRKINPTQQAKLTPPHRPSLPRLSLPLFLHTIAFLPFRIHILTKDRRKL</sequence>
<keyword evidence="4" id="KW-1185">Reference proteome</keyword>
<feature type="transmembrane region" description="Helical" evidence="2">
    <location>
        <begin position="74"/>
        <end position="92"/>
    </location>
</feature>
<keyword evidence="2" id="KW-0812">Transmembrane</keyword>
<organism evidence="3 4">
    <name type="scientific">Saponaria officinalis</name>
    <name type="common">Common soapwort</name>
    <name type="synonym">Lychnis saponaria</name>
    <dbReference type="NCBI Taxonomy" id="3572"/>
    <lineage>
        <taxon>Eukaryota</taxon>
        <taxon>Viridiplantae</taxon>
        <taxon>Streptophyta</taxon>
        <taxon>Embryophyta</taxon>
        <taxon>Tracheophyta</taxon>
        <taxon>Spermatophyta</taxon>
        <taxon>Magnoliopsida</taxon>
        <taxon>eudicotyledons</taxon>
        <taxon>Gunneridae</taxon>
        <taxon>Pentapetalae</taxon>
        <taxon>Caryophyllales</taxon>
        <taxon>Caryophyllaceae</taxon>
        <taxon>Caryophylleae</taxon>
        <taxon>Saponaria</taxon>
    </lineage>
</organism>
<dbReference type="EMBL" id="JBDFQZ010000004">
    <property type="protein sequence ID" value="KAK9733729.1"/>
    <property type="molecule type" value="Genomic_DNA"/>
</dbReference>
<gene>
    <name evidence="3" type="ORF">RND81_04G087900</name>
</gene>
<reference evidence="3" key="1">
    <citation type="submission" date="2024-03" db="EMBL/GenBank/DDBJ databases">
        <title>WGS assembly of Saponaria officinalis var. Norfolk2.</title>
        <authorList>
            <person name="Jenkins J."/>
            <person name="Shu S."/>
            <person name="Grimwood J."/>
            <person name="Barry K."/>
            <person name="Goodstein D."/>
            <person name="Schmutz J."/>
            <person name="Leebens-Mack J."/>
            <person name="Osbourn A."/>
        </authorList>
    </citation>
    <scope>NUCLEOTIDE SEQUENCE [LARGE SCALE GENOMIC DNA]</scope>
    <source>
        <strain evidence="3">JIC</strain>
    </source>
</reference>
<accession>A0AAW1LDQ4</accession>
<keyword evidence="2" id="KW-1133">Transmembrane helix</keyword>
<evidence type="ECO:0000313" key="4">
    <source>
        <dbReference type="Proteomes" id="UP001443914"/>
    </source>
</evidence>
<comment type="caution">
    <text evidence="3">The sequence shown here is derived from an EMBL/GenBank/DDBJ whole genome shotgun (WGS) entry which is preliminary data.</text>
</comment>
<keyword evidence="2" id="KW-0472">Membrane</keyword>
<proteinExistence type="predicted"/>
<feature type="region of interest" description="Disordered" evidence="1">
    <location>
        <begin position="1"/>
        <end position="31"/>
    </location>
</feature>
<dbReference type="Proteomes" id="UP001443914">
    <property type="component" value="Unassembled WGS sequence"/>
</dbReference>
<feature type="compositionally biased region" description="Polar residues" evidence="1">
    <location>
        <begin position="12"/>
        <end position="21"/>
    </location>
</feature>
<name>A0AAW1LDQ4_SAPOF</name>
<protein>
    <submittedName>
        <fullName evidence="3">Uncharacterized protein</fullName>
    </submittedName>
</protein>
<dbReference type="AlphaFoldDB" id="A0AAW1LDQ4"/>
<evidence type="ECO:0000256" key="1">
    <source>
        <dbReference type="SAM" id="MobiDB-lite"/>
    </source>
</evidence>
<evidence type="ECO:0000313" key="3">
    <source>
        <dbReference type="EMBL" id="KAK9733729.1"/>
    </source>
</evidence>
<evidence type="ECO:0000256" key="2">
    <source>
        <dbReference type="SAM" id="Phobius"/>
    </source>
</evidence>